<dbReference type="PANTHER" id="PTHR42655:SF1">
    <property type="entry name" value="GLYCOGEN PHOSPHORYLASE"/>
    <property type="match status" value="1"/>
</dbReference>
<evidence type="ECO:0000256" key="4">
    <source>
        <dbReference type="ARBA" id="ARBA00012591"/>
    </source>
</evidence>
<comment type="similarity">
    <text evidence="3">Belongs to the glycogen phosphorylase family.</text>
</comment>
<evidence type="ECO:0000256" key="9">
    <source>
        <dbReference type="ARBA" id="ARBA00023277"/>
    </source>
</evidence>
<dbReference type="PROSITE" id="PS00102">
    <property type="entry name" value="PHOSPHORYLASE"/>
    <property type="match status" value="1"/>
</dbReference>
<keyword evidence="7 11" id="KW-0808">Transferase</keyword>
<dbReference type="NCBIfam" id="TIGR02094">
    <property type="entry name" value="more_P_ylases"/>
    <property type="match status" value="1"/>
</dbReference>
<dbReference type="InterPro" id="IPR052182">
    <property type="entry name" value="Glycogen/Maltodextrin_Phosph"/>
</dbReference>
<keyword evidence="8" id="KW-0663">Pyridoxal phosphate</keyword>
<evidence type="ECO:0000256" key="7">
    <source>
        <dbReference type="ARBA" id="ARBA00022679"/>
    </source>
</evidence>
<dbReference type="Pfam" id="PF11897">
    <property type="entry name" value="DUF3417"/>
    <property type="match status" value="1"/>
</dbReference>
<organism evidence="11">
    <name type="scientific">hydrocarbon metagenome</name>
    <dbReference type="NCBI Taxonomy" id="938273"/>
    <lineage>
        <taxon>unclassified sequences</taxon>
        <taxon>metagenomes</taxon>
        <taxon>ecological metagenomes</taxon>
    </lineage>
</organism>
<feature type="domain" description="DUF3417" evidence="10">
    <location>
        <begin position="24"/>
        <end position="134"/>
    </location>
</feature>
<protein>
    <recommendedName>
        <fullName evidence="4">glycogen phosphorylase</fullName>
        <ecNumber evidence="4">2.4.1.1</ecNumber>
    </recommendedName>
</protein>
<dbReference type="Gene3D" id="3.40.50.2000">
    <property type="entry name" value="Glycogen Phosphorylase B"/>
    <property type="match status" value="2"/>
</dbReference>
<dbReference type="SUPFAM" id="SSF53756">
    <property type="entry name" value="UDP-Glycosyltransferase/glycogen phosphorylase"/>
    <property type="match status" value="1"/>
</dbReference>
<sequence length="743" mass="85886">MTPQASFQEETMIEEIRRERFSHVPERISGLVDLSFNLWWSWNPAAAMLFKQLNTQEWKECDRNPVKALQDIPVGYLERAAKNREYLRRYDIVMHRFRQYMMTTRSSWFSEQYPERRPLTIAYFSSEFGLHHSLPFYAGGLGFLAGDHLKECSDLGVPMVGLGFIYAGGYLHQHIEADGWQKNVEDVFDWEGAPITRVLDDSGSHMVVQVPLIDPALYVRVWKVQVGRIPLYLLDTNVELNMPEYRDTSRRLYLGDIEGRLRQEIALGIGGRKVLNTLGITYSAVHLNEGHSAFALLERMRERVERGMTPEDAMYQVRGTSVFTTHTPVPAGHDVFPLDLIETYFDSYYPSLGLDWEAFTALGRHPDYPDSGFDMTALGFRLSRFHNGVSKKHAEVARRMWQNIWPELPEEQSPIDAITNGVHLPTWLNNKMDLLYSQYIGSSWPSWQDEHDNPDIWSMIDEIPDGELWDIHLWLKMKLFARIRERKRRKWAEYRNEPANVVAEGLMLDTSALTFGFARRICDYKRADLIFHDLDRLERLVTNRWMPVQFVFAGKAHPADRRGKEILQRIYQLAEDPRFAGRIAFLEDYGEQLARYLVQGVDVWLNNPLPLMEASGTSGMKVALNGVLNLSILDGWWLEGYNGRNGWAFEGHPPSPDRDAADANALYEIIEKEVVPLYYARALNGIPHKWVQMMKESIKSIAPRFSTRRMVKEYVTKYYPSVCLYAGEPTDLGEVCPVERLPG</sequence>
<dbReference type="EMBL" id="LNQE01001109">
    <property type="protein sequence ID" value="KUG21037.1"/>
    <property type="molecule type" value="Genomic_DNA"/>
</dbReference>
<evidence type="ECO:0000256" key="3">
    <source>
        <dbReference type="ARBA" id="ARBA00006047"/>
    </source>
</evidence>
<accession>A0A0W8FJE5</accession>
<evidence type="ECO:0000259" key="10">
    <source>
        <dbReference type="Pfam" id="PF11897"/>
    </source>
</evidence>
<proteinExistence type="inferred from homology"/>
<keyword evidence="6 11" id="KW-0328">Glycosyltransferase</keyword>
<dbReference type="InterPro" id="IPR000811">
    <property type="entry name" value="Glyco_trans_35"/>
</dbReference>
<keyword evidence="9" id="KW-0119">Carbohydrate metabolism</keyword>
<dbReference type="InterPro" id="IPR024517">
    <property type="entry name" value="Glycogen_phosphorylase_DUF3417"/>
</dbReference>
<dbReference type="GO" id="GO:0030170">
    <property type="term" value="F:pyridoxal phosphate binding"/>
    <property type="evidence" value="ECO:0007669"/>
    <property type="project" value="InterPro"/>
</dbReference>
<dbReference type="Pfam" id="PF00343">
    <property type="entry name" value="Phosphorylase"/>
    <property type="match status" value="1"/>
</dbReference>
<evidence type="ECO:0000256" key="5">
    <source>
        <dbReference type="ARBA" id="ARBA00022533"/>
    </source>
</evidence>
<gene>
    <name evidence="11" type="ORF">ASZ90_009217</name>
</gene>
<dbReference type="AlphaFoldDB" id="A0A0W8FJE5"/>
<evidence type="ECO:0000256" key="8">
    <source>
        <dbReference type="ARBA" id="ARBA00022898"/>
    </source>
</evidence>
<dbReference type="InterPro" id="IPR011834">
    <property type="entry name" value="Agluc_phsphrylas"/>
</dbReference>
<evidence type="ECO:0000313" key="11">
    <source>
        <dbReference type="EMBL" id="KUG21037.1"/>
    </source>
</evidence>
<dbReference type="PANTHER" id="PTHR42655">
    <property type="entry name" value="GLYCOGEN PHOSPHORYLASE"/>
    <property type="match status" value="1"/>
</dbReference>
<comment type="catalytic activity">
    <reaction evidence="1">
        <text>[(1-&gt;4)-alpha-D-glucosyl](n) + phosphate = [(1-&gt;4)-alpha-D-glucosyl](n-1) + alpha-D-glucose 1-phosphate</text>
        <dbReference type="Rhea" id="RHEA:41732"/>
        <dbReference type="Rhea" id="RHEA-COMP:9584"/>
        <dbReference type="Rhea" id="RHEA-COMP:9586"/>
        <dbReference type="ChEBI" id="CHEBI:15444"/>
        <dbReference type="ChEBI" id="CHEBI:43474"/>
        <dbReference type="ChEBI" id="CHEBI:58601"/>
        <dbReference type="EC" id="2.4.1.1"/>
    </reaction>
</comment>
<comment type="caution">
    <text evidence="11">The sequence shown here is derived from an EMBL/GenBank/DDBJ whole genome shotgun (WGS) entry which is preliminary data.</text>
</comment>
<dbReference type="EC" id="2.4.1.1" evidence="4"/>
<name>A0A0W8FJE5_9ZZZZ</name>
<dbReference type="GO" id="GO:0008184">
    <property type="term" value="F:glycogen phosphorylase activity"/>
    <property type="evidence" value="ECO:0007669"/>
    <property type="project" value="InterPro"/>
</dbReference>
<reference evidence="11" key="1">
    <citation type="journal article" date="2015" name="Proc. Natl. Acad. Sci. U.S.A.">
        <title>Networks of energetic and metabolic interactions define dynamics in microbial communities.</title>
        <authorList>
            <person name="Embree M."/>
            <person name="Liu J.K."/>
            <person name="Al-Bassam M.M."/>
            <person name="Zengler K."/>
        </authorList>
    </citation>
    <scope>NUCLEOTIDE SEQUENCE</scope>
</reference>
<evidence type="ECO:0000256" key="2">
    <source>
        <dbReference type="ARBA" id="ARBA00001933"/>
    </source>
</evidence>
<dbReference type="PIRSF" id="PIRSF000460">
    <property type="entry name" value="Pprylas_GlgP"/>
    <property type="match status" value="1"/>
</dbReference>
<keyword evidence="5" id="KW-0021">Allosteric enzyme</keyword>
<evidence type="ECO:0000256" key="1">
    <source>
        <dbReference type="ARBA" id="ARBA00001275"/>
    </source>
</evidence>
<comment type="cofactor">
    <cofactor evidence="2">
        <name>pyridoxal 5'-phosphate</name>
        <dbReference type="ChEBI" id="CHEBI:597326"/>
    </cofactor>
</comment>
<dbReference type="GO" id="GO:0005975">
    <property type="term" value="P:carbohydrate metabolic process"/>
    <property type="evidence" value="ECO:0007669"/>
    <property type="project" value="InterPro"/>
</dbReference>
<evidence type="ECO:0000256" key="6">
    <source>
        <dbReference type="ARBA" id="ARBA00022676"/>
    </source>
</evidence>
<dbReference type="InterPro" id="IPR035090">
    <property type="entry name" value="Pyridoxal_P_attach_site"/>
</dbReference>